<keyword evidence="2" id="KW-0812">Transmembrane</keyword>
<feature type="region of interest" description="Disordered" evidence="1">
    <location>
        <begin position="128"/>
        <end position="147"/>
    </location>
</feature>
<dbReference type="Proteomes" id="UP000235786">
    <property type="component" value="Unassembled WGS sequence"/>
</dbReference>
<sequence>MASIANTTLFHASFLTENGSYKKNFDSQTNSEISNILHHASTFKELSDIDPSFKRIYETPSHSAPRLRANEVIHHTMPNNLPLPHLPSSVSARPPTLAIVGIVFAGVGLLGLALWGISKCGKCKWGGKKKKAKSTTAQAKAGEETTTSVRDREVVGYEMENIGSAEHAEHTERINGLRMVMSASEMV</sequence>
<dbReference type="OrthoDB" id="10563367at2759"/>
<keyword evidence="2" id="KW-1133">Transmembrane helix</keyword>
<evidence type="ECO:0000313" key="3">
    <source>
        <dbReference type="EMBL" id="PMD42133.1"/>
    </source>
</evidence>
<dbReference type="EMBL" id="KZ613943">
    <property type="protein sequence ID" value="PMD42133.1"/>
    <property type="molecule type" value="Genomic_DNA"/>
</dbReference>
<organism evidence="3 4">
    <name type="scientific">Hyaloscypha variabilis (strain UAMH 11265 / GT02V1 / F)</name>
    <name type="common">Meliniomyces variabilis</name>
    <dbReference type="NCBI Taxonomy" id="1149755"/>
    <lineage>
        <taxon>Eukaryota</taxon>
        <taxon>Fungi</taxon>
        <taxon>Dikarya</taxon>
        <taxon>Ascomycota</taxon>
        <taxon>Pezizomycotina</taxon>
        <taxon>Leotiomycetes</taxon>
        <taxon>Helotiales</taxon>
        <taxon>Hyaloscyphaceae</taxon>
        <taxon>Hyaloscypha</taxon>
        <taxon>Hyaloscypha variabilis</taxon>
    </lineage>
</organism>
<proteinExistence type="predicted"/>
<evidence type="ECO:0000256" key="1">
    <source>
        <dbReference type="SAM" id="MobiDB-lite"/>
    </source>
</evidence>
<keyword evidence="4" id="KW-1185">Reference proteome</keyword>
<accession>A0A2J6RUJ5</accession>
<evidence type="ECO:0000256" key="2">
    <source>
        <dbReference type="SAM" id="Phobius"/>
    </source>
</evidence>
<name>A0A2J6RUJ5_HYAVF</name>
<gene>
    <name evidence="3" type="ORF">L207DRAFT_580809</name>
</gene>
<dbReference type="AlphaFoldDB" id="A0A2J6RUJ5"/>
<protein>
    <submittedName>
        <fullName evidence="3">Uncharacterized protein</fullName>
    </submittedName>
</protein>
<feature type="transmembrane region" description="Helical" evidence="2">
    <location>
        <begin position="96"/>
        <end position="117"/>
    </location>
</feature>
<reference evidence="3 4" key="1">
    <citation type="submission" date="2016-04" db="EMBL/GenBank/DDBJ databases">
        <title>A degradative enzymes factory behind the ericoid mycorrhizal symbiosis.</title>
        <authorList>
            <consortium name="DOE Joint Genome Institute"/>
            <person name="Martino E."/>
            <person name="Morin E."/>
            <person name="Grelet G."/>
            <person name="Kuo A."/>
            <person name="Kohler A."/>
            <person name="Daghino S."/>
            <person name="Barry K."/>
            <person name="Choi C."/>
            <person name="Cichocki N."/>
            <person name="Clum A."/>
            <person name="Copeland A."/>
            <person name="Hainaut M."/>
            <person name="Haridas S."/>
            <person name="Labutti K."/>
            <person name="Lindquist E."/>
            <person name="Lipzen A."/>
            <person name="Khouja H.-R."/>
            <person name="Murat C."/>
            <person name="Ohm R."/>
            <person name="Olson A."/>
            <person name="Spatafora J."/>
            <person name="Veneault-Fourrey C."/>
            <person name="Henrissat B."/>
            <person name="Grigoriev I."/>
            <person name="Martin F."/>
            <person name="Perotto S."/>
        </authorList>
    </citation>
    <scope>NUCLEOTIDE SEQUENCE [LARGE SCALE GENOMIC DNA]</scope>
    <source>
        <strain evidence="3 4">F</strain>
    </source>
</reference>
<evidence type="ECO:0000313" key="4">
    <source>
        <dbReference type="Proteomes" id="UP000235786"/>
    </source>
</evidence>
<keyword evidence="2" id="KW-0472">Membrane</keyword>